<gene>
    <name evidence="2" type="ORF">BSOLF_0123</name>
</gene>
<evidence type="ECO:0000313" key="2">
    <source>
        <dbReference type="EMBL" id="PTQ55129.1"/>
    </source>
</evidence>
<feature type="domain" description="N-acetyltransferase" evidence="1">
    <location>
        <begin position="2"/>
        <end position="185"/>
    </location>
</feature>
<dbReference type="InterPro" id="IPR016181">
    <property type="entry name" value="Acyl_CoA_acyltransferase"/>
</dbReference>
<dbReference type="CDD" id="cd04301">
    <property type="entry name" value="NAT_SF"/>
    <property type="match status" value="2"/>
</dbReference>
<keyword evidence="2" id="KW-0808">Transferase</keyword>
<proteinExistence type="predicted"/>
<accession>A0A2R6XXI0</accession>
<dbReference type="PANTHER" id="PTHR43617">
    <property type="entry name" value="L-AMINO ACID N-ACETYLTRANSFERASE"/>
    <property type="match status" value="1"/>
</dbReference>
<dbReference type="PROSITE" id="PS51186">
    <property type="entry name" value="GNAT"/>
    <property type="match status" value="2"/>
</dbReference>
<sequence>MNHFVDFDPRYAPQLVDLWNRAWVDRFPMRQELFVQNSIEDMNVLKEGSLIALDPWTEEAIGLVISKKLSAADPYAAMLEDEGYEHAGWIQVLLVDQRYRHRGLGSNLLSHAERALASNGARKIILGGDPWHYFPAVPADDDHDAVPKWFQKRGYQAGKTYYDLLCHRQHMTTVQPHTMMSHAAPSSNNRSTWREPADRHPTYRLLRLDEKDRLLAFMQKVFPGRWTYEAYHYFLKGGKGREILVVEKDDNIVGFCRLHDDQSPFIAQNVSWAPLFPDRRLGGVGPLGLELKARGAGYGLSMVSAALEELFQRGIEYVVIDWTDLVEFYQRLGCSLWRRYIYHEKIL</sequence>
<reference evidence="3" key="1">
    <citation type="journal article" date="2018" name="Sci. Rep.">
        <title>Lignite coal burning seam in the remote Altai Mountains harbors a hydrogen-driven thermophilic microbial community.</title>
        <authorList>
            <person name="Kadnikov V.V."/>
            <person name="Mardanov A.V."/>
            <person name="Ivasenko D.A."/>
            <person name="Antsiferov D.V."/>
            <person name="Beletsky A.V."/>
            <person name="Karnachuk O.V."/>
            <person name="Ravin N.V."/>
        </authorList>
    </citation>
    <scope>NUCLEOTIDE SEQUENCE [LARGE SCALE GENOMIC DNA]</scope>
</reference>
<dbReference type="Proteomes" id="UP000244338">
    <property type="component" value="Unassembled WGS sequence"/>
</dbReference>
<dbReference type="GO" id="GO:0016747">
    <property type="term" value="F:acyltransferase activity, transferring groups other than amino-acyl groups"/>
    <property type="evidence" value="ECO:0007669"/>
    <property type="project" value="InterPro"/>
</dbReference>
<feature type="domain" description="N-acetyltransferase" evidence="1">
    <location>
        <begin position="201"/>
        <end position="347"/>
    </location>
</feature>
<dbReference type="Gene3D" id="3.40.630.30">
    <property type="match status" value="2"/>
</dbReference>
<evidence type="ECO:0000259" key="1">
    <source>
        <dbReference type="PROSITE" id="PS51186"/>
    </source>
</evidence>
<dbReference type="InterPro" id="IPR000182">
    <property type="entry name" value="GNAT_dom"/>
</dbReference>
<dbReference type="EMBL" id="PEBX01000186">
    <property type="protein sequence ID" value="PTQ55129.1"/>
    <property type="molecule type" value="Genomic_DNA"/>
</dbReference>
<evidence type="ECO:0000313" key="3">
    <source>
        <dbReference type="Proteomes" id="UP000244338"/>
    </source>
</evidence>
<dbReference type="AlphaFoldDB" id="A0A2R6XXI0"/>
<dbReference type="InterPro" id="IPR050276">
    <property type="entry name" value="MshD_Acetyltransferase"/>
</dbReference>
<comment type="caution">
    <text evidence="2">The sequence shown here is derived from an EMBL/GenBank/DDBJ whole genome shotgun (WGS) entry which is preliminary data.</text>
</comment>
<dbReference type="Pfam" id="PF00583">
    <property type="entry name" value="Acetyltransf_1"/>
    <property type="match status" value="2"/>
</dbReference>
<dbReference type="SUPFAM" id="SSF55729">
    <property type="entry name" value="Acyl-CoA N-acyltransferases (Nat)"/>
    <property type="match status" value="2"/>
</dbReference>
<name>A0A2R6XXI0_9BACL</name>
<organism evidence="2 3">
    <name type="scientific">Candidatus Carbonibacillus altaicus</name>
    <dbReference type="NCBI Taxonomy" id="2163959"/>
    <lineage>
        <taxon>Bacteria</taxon>
        <taxon>Bacillati</taxon>
        <taxon>Bacillota</taxon>
        <taxon>Bacilli</taxon>
        <taxon>Bacillales</taxon>
        <taxon>Candidatus Carbonibacillus</taxon>
    </lineage>
</organism>
<protein>
    <submittedName>
        <fullName evidence="2">Putative acetyltransferase</fullName>
    </submittedName>
</protein>